<proteinExistence type="predicted"/>
<reference evidence="1" key="1">
    <citation type="submission" date="2018-05" db="EMBL/GenBank/DDBJ databases">
        <authorList>
            <person name="Lanie J.A."/>
            <person name="Ng W.-L."/>
            <person name="Kazmierczak K.M."/>
            <person name="Andrzejewski T.M."/>
            <person name="Davidsen T.M."/>
            <person name="Wayne K.J."/>
            <person name="Tettelin H."/>
            <person name="Glass J.I."/>
            <person name="Rusch D."/>
            <person name="Podicherti R."/>
            <person name="Tsui H.-C.T."/>
            <person name="Winkler M.E."/>
        </authorList>
    </citation>
    <scope>NUCLEOTIDE SEQUENCE</scope>
</reference>
<sequence length="60" mass="6820">ANRWLSDSRDSATDRRLDELDDSFGLYRCRTIMNCTSACPKGLNPARAISEIKKMLATRK</sequence>
<dbReference type="EMBL" id="UINC01012957">
    <property type="protein sequence ID" value="SVA56272.1"/>
    <property type="molecule type" value="Genomic_DNA"/>
</dbReference>
<accession>A0A381WV91</accession>
<dbReference type="GO" id="GO:0009060">
    <property type="term" value="P:aerobic respiration"/>
    <property type="evidence" value="ECO:0007669"/>
    <property type="project" value="TreeGrafter"/>
</dbReference>
<dbReference type="InterPro" id="IPR009051">
    <property type="entry name" value="Helical_ferredxn"/>
</dbReference>
<feature type="non-terminal residue" evidence="1">
    <location>
        <position position="1"/>
    </location>
</feature>
<dbReference type="GO" id="GO:0051536">
    <property type="term" value="F:iron-sulfur cluster binding"/>
    <property type="evidence" value="ECO:0007669"/>
    <property type="project" value="InterPro"/>
</dbReference>
<evidence type="ECO:0008006" key="2">
    <source>
        <dbReference type="Google" id="ProtNLM"/>
    </source>
</evidence>
<dbReference type="InterPro" id="IPR050573">
    <property type="entry name" value="SDH/FRD_Iron-Sulfur"/>
</dbReference>
<dbReference type="SUPFAM" id="SSF46548">
    <property type="entry name" value="alpha-helical ferredoxin"/>
    <property type="match status" value="1"/>
</dbReference>
<gene>
    <name evidence="1" type="ORF">METZ01_LOCUS109126</name>
</gene>
<organism evidence="1">
    <name type="scientific">marine metagenome</name>
    <dbReference type="NCBI Taxonomy" id="408172"/>
    <lineage>
        <taxon>unclassified sequences</taxon>
        <taxon>metagenomes</taxon>
        <taxon>ecological metagenomes</taxon>
    </lineage>
</organism>
<evidence type="ECO:0000313" key="1">
    <source>
        <dbReference type="EMBL" id="SVA56272.1"/>
    </source>
</evidence>
<dbReference type="PANTHER" id="PTHR11921:SF29">
    <property type="entry name" value="SUCCINATE DEHYDROGENASE [UBIQUINONE] IRON-SULFUR SUBUNIT, MITOCHONDRIAL"/>
    <property type="match status" value="1"/>
</dbReference>
<dbReference type="Gene3D" id="1.10.1060.10">
    <property type="entry name" value="Alpha-helical ferredoxin"/>
    <property type="match status" value="1"/>
</dbReference>
<name>A0A381WV91_9ZZZZ</name>
<protein>
    <recommendedName>
        <fullName evidence="2">Succinate dehydrogenase iron-sulfur subunit</fullName>
    </recommendedName>
</protein>
<dbReference type="GO" id="GO:0022904">
    <property type="term" value="P:respiratory electron transport chain"/>
    <property type="evidence" value="ECO:0007669"/>
    <property type="project" value="TreeGrafter"/>
</dbReference>
<dbReference type="AlphaFoldDB" id="A0A381WV91"/>
<dbReference type="PANTHER" id="PTHR11921">
    <property type="entry name" value="SUCCINATE DEHYDROGENASE IRON-SULFUR PROTEIN"/>
    <property type="match status" value="1"/>
</dbReference>